<dbReference type="GO" id="GO:0005524">
    <property type="term" value="F:ATP binding"/>
    <property type="evidence" value="ECO:0007669"/>
    <property type="project" value="UniProtKB-KW"/>
</dbReference>
<dbReference type="SUPFAM" id="SSF52540">
    <property type="entry name" value="P-loop containing nucleoside triphosphate hydrolases"/>
    <property type="match status" value="1"/>
</dbReference>
<dbReference type="AlphaFoldDB" id="A0AAN8X4Z9"/>
<protein>
    <submittedName>
        <fullName evidence="1">ATP-binding cassette sub- B member 6, mitochondrial</fullName>
    </submittedName>
</protein>
<dbReference type="PANTHER" id="PTHR24222:SF76">
    <property type="entry name" value="MYCOBACTIN IMPORT ATP-BINDING_PERMEASE PROTEIN IRTB"/>
    <property type="match status" value="1"/>
</dbReference>
<dbReference type="GO" id="GO:0005886">
    <property type="term" value="C:plasma membrane"/>
    <property type="evidence" value="ECO:0007669"/>
    <property type="project" value="TreeGrafter"/>
</dbReference>
<feature type="non-terminal residue" evidence="1">
    <location>
        <position position="89"/>
    </location>
</feature>
<comment type="caution">
    <text evidence="1">The sequence shown here is derived from an EMBL/GenBank/DDBJ whole genome shotgun (WGS) entry which is preliminary data.</text>
</comment>
<evidence type="ECO:0000313" key="1">
    <source>
        <dbReference type="EMBL" id="KAK7077832.1"/>
    </source>
</evidence>
<sequence length="89" mass="9795">NALHNICKDRTTLVVAHRLSTIINADIILVLQDGVIVERGRHDELLASGGVYSNMWQQQLEANNNAETCVSDVVSQSQSDQKEAQVPKP</sequence>
<name>A0AAN8X4Z9_HALRR</name>
<dbReference type="EMBL" id="JAXCGZ010008216">
    <property type="protein sequence ID" value="KAK7077832.1"/>
    <property type="molecule type" value="Genomic_DNA"/>
</dbReference>
<organism evidence="1 2">
    <name type="scientific">Halocaridina rubra</name>
    <name type="common">Hawaiian red shrimp</name>
    <dbReference type="NCBI Taxonomy" id="373956"/>
    <lineage>
        <taxon>Eukaryota</taxon>
        <taxon>Metazoa</taxon>
        <taxon>Ecdysozoa</taxon>
        <taxon>Arthropoda</taxon>
        <taxon>Crustacea</taxon>
        <taxon>Multicrustacea</taxon>
        <taxon>Malacostraca</taxon>
        <taxon>Eumalacostraca</taxon>
        <taxon>Eucarida</taxon>
        <taxon>Decapoda</taxon>
        <taxon>Pleocyemata</taxon>
        <taxon>Caridea</taxon>
        <taxon>Atyoidea</taxon>
        <taxon>Atyidae</taxon>
        <taxon>Halocaridina</taxon>
    </lineage>
</organism>
<dbReference type="GO" id="GO:0042626">
    <property type="term" value="F:ATPase-coupled transmembrane transporter activity"/>
    <property type="evidence" value="ECO:0007669"/>
    <property type="project" value="TreeGrafter"/>
</dbReference>
<dbReference type="Proteomes" id="UP001381693">
    <property type="component" value="Unassembled WGS sequence"/>
</dbReference>
<dbReference type="PANTHER" id="PTHR24222">
    <property type="entry name" value="ABC TRANSPORTER B FAMILY"/>
    <property type="match status" value="1"/>
</dbReference>
<dbReference type="InterPro" id="IPR027417">
    <property type="entry name" value="P-loop_NTPase"/>
</dbReference>
<feature type="non-terminal residue" evidence="1">
    <location>
        <position position="1"/>
    </location>
</feature>
<keyword evidence="2" id="KW-1185">Reference proteome</keyword>
<dbReference type="Gene3D" id="3.40.50.300">
    <property type="entry name" value="P-loop containing nucleotide triphosphate hydrolases"/>
    <property type="match status" value="1"/>
</dbReference>
<reference evidence="1 2" key="1">
    <citation type="submission" date="2023-11" db="EMBL/GenBank/DDBJ databases">
        <title>Halocaridina rubra genome assembly.</title>
        <authorList>
            <person name="Smith C."/>
        </authorList>
    </citation>
    <scope>NUCLEOTIDE SEQUENCE [LARGE SCALE GENOMIC DNA]</scope>
    <source>
        <strain evidence="1">EP-1</strain>
        <tissue evidence="1">Whole</tissue>
    </source>
</reference>
<evidence type="ECO:0000313" key="2">
    <source>
        <dbReference type="Proteomes" id="UP001381693"/>
    </source>
</evidence>
<accession>A0AAN8X4Z9</accession>
<gene>
    <name evidence="1" type="primary">ABCB6_1</name>
    <name evidence="1" type="ORF">SK128_016618</name>
</gene>
<dbReference type="InterPro" id="IPR039421">
    <property type="entry name" value="Type_1_exporter"/>
</dbReference>
<keyword evidence="1" id="KW-0547">Nucleotide-binding</keyword>
<keyword evidence="1" id="KW-0067">ATP-binding</keyword>
<proteinExistence type="predicted"/>